<evidence type="ECO:0000313" key="1">
    <source>
        <dbReference type="EMBL" id="GMH31661.1"/>
    </source>
</evidence>
<dbReference type="GO" id="GO:0005737">
    <property type="term" value="C:cytoplasm"/>
    <property type="evidence" value="ECO:0007669"/>
    <property type="project" value="TreeGrafter"/>
</dbReference>
<name>A0AAD3TM22_NEPGR</name>
<dbReference type="InterPro" id="IPR002698">
    <property type="entry name" value="FTHF_cligase"/>
</dbReference>
<proteinExistence type="predicted"/>
<dbReference type="EMBL" id="BSYO01000040">
    <property type="protein sequence ID" value="GMH31661.1"/>
    <property type="molecule type" value="Genomic_DNA"/>
</dbReference>
<protein>
    <submittedName>
        <fullName evidence="1">Uncharacterized protein</fullName>
    </submittedName>
</protein>
<dbReference type="AlphaFoldDB" id="A0AAD3TM22"/>
<dbReference type="SUPFAM" id="SSF100950">
    <property type="entry name" value="NagB/RpiA/CoA transferase-like"/>
    <property type="match status" value="1"/>
</dbReference>
<dbReference type="Proteomes" id="UP001279734">
    <property type="component" value="Unassembled WGS sequence"/>
</dbReference>
<evidence type="ECO:0000313" key="2">
    <source>
        <dbReference type="Proteomes" id="UP001279734"/>
    </source>
</evidence>
<gene>
    <name evidence="1" type="ORF">Nepgr_033505</name>
</gene>
<reference evidence="1" key="1">
    <citation type="submission" date="2023-05" db="EMBL/GenBank/DDBJ databases">
        <title>Nepenthes gracilis genome sequencing.</title>
        <authorList>
            <person name="Fukushima K."/>
        </authorList>
    </citation>
    <scope>NUCLEOTIDE SEQUENCE</scope>
    <source>
        <strain evidence="1">SING2019-196</strain>
    </source>
</reference>
<dbReference type="InterPro" id="IPR037171">
    <property type="entry name" value="NagB/RpiA_transferase-like"/>
</dbReference>
<sequence length="339" mass="38301">MNQFGLFCLESSVLALTNDGAEFNNQVSHSISTVEMSIICSGIILRVDDPLCPNGVERAMSVIIVLFLVFQNQVMGDISDPQVIEPLSCILLMHRWLPSAEDNVGWKICSDSFTASLFNVQLNVAEKVWWSMVMEMFFYGVIGERTSCSLLLYSLRNSRMIHPMPPVHDEQLVDDIPAEKLLVHDVPVDIICTPTRVIFTNTPIPKPKELEIARHGLGLKPSESELKILKSIVDRARDHFFHFQAPILWELLKKMKKEAPLVYPQERLESGKGEGRYGRDIESADDQLCNRVPLILSQVPVDIICTPTRVIFTNTPIPKPKGICWNKLSPEKLGQIQMH</sequence>
<dbReference type="PANTHER" id="PTHR13017">
    <property type="entry name" value="5-FORMYLTETRAHYDROFOLATE CYCLO-LIGASE-RELATED"/>
    <property type="match status" value="1"/>
</dbReference>
<dbReference type="PANTHER" id="PTHR13017:SF0">
    <property type="entry name" value="METHENYLTETRAHYDROFOLATE SYNTHASE DOMAIN-CONTAINING PROTEIN"/>
    <property type="match status" value="1"/>
</dbReference>
<organism evidence="1 2">
    <name type="scientific">Nepenthes gracilis</name>
    <name type="common">Slender pitcher plant</name>
    <dbReference type="NCBI Taxonomy" id="150966"/>
    <lineage>
        <taxon>Eukaryota</taxon>
        <taxon>Viridiplantae</taxon>
        <taxon>Streptophyta</taxon>
        <taxon>Embryophyta</taxon>
        <taxon>Tracheophyta</taxon>
        <taxon>Spermatophyta</taxon>
        <taxon>Magnoliopsida</taxon>
        <taxon>eudicotyledons</taxon>
        <taxon>Gunneridae</taxon>
        <taxon>Pentapetalae</taxon>
        <taxon>Caryophyllales</taxon>
        <taxon>Nepenthaceae</taxon>
        <taxon>Nepenthes</taxon>
    </lineage>
</organism>
<accession>A0AAD3TM22</accession>
<comment type="caution">
    <text evidence="1">The sequence shown here is derived from an EMBL/GenBank/DDBJ whole genome shotgun (WGS) entry which is preliminary data.</text>
</comment>
<keyword evidence="2" id="KW-1185">Reference proteome</keyword>